<name>A0A8T3BAU2_DENNO</name>
<organism evidence="1 2">
    <name type="scientific">Dendrobium nobile</name>
    <name type="common">Orchid</name>
    <dbReference type="NCBI Taxonomy" id="94219"/>
    <lineage>
        <taxon>Eukaryota</taxon>
        <taxon>Viridiplantae</taxon>
        <taxon>Streptophyta</taxon>
        <taxon>Embryophyta</taxon>
        <taxon>Tracheophyta</taxon>
        <taxon>Spermatophyta</taxon>
        <taxon>Magnoliopsida</taxon>
        <taxon>Liliopsida</taxon>
        <taxon>Asparagales</taxon>
        <taxon>Orchidaceae</taxon>
        <taxon>Epidendroideae</taxon>
        <taxon>Malaxideae</taxon>
        <taxon>Dendrobiinae</taxon>
        <taxon>Dendrobium</taxon>
    </lineage>
</organism>
<dbReference type="Proteomes" id="UP000829196">
    <property type="component" value="Unassembled WGS sequence"/>
</dbReference>
<dbReference type="EMBL" id="JAGYWB010000010">
    <property type="protein sequence ID" value="KAI0507702.1"/>
    <property type="molecule type" value="Genomic_DNA"/>
</dbReference>
<gene>
    <name evidence="1" type="ORF">KFK09_013830</name>
</gene>
<evidence type="ECO:0000313" key="2">
    <source>
        <dbReference type="Proteomes" id="UP000829196"/>
    </source>
</evidence>
<accession>A0A8T3BAU2</accession>
<reference evidence="1" key="1">
    <citation type="journal article" date="2022" name="Front. Genet.">
        <title>Chromosome-Scale Assembly of the Dendrobium nobile Genome Provides Insights Into the Molecular Mechanism of the Biosynthesis of the Medicinal Active Ingredient of Dendrobium.</title>
        <authorList>
            <person name="Xu Q."/>
            <person name="Niu S.-C."/>
            <person name="Li K.-L."/>
            <person name="Zheng P.-J."/>
            <person name="Zhang X.-J."/>
            <person name="Jia Y."/>
            <person name="Liu Y."/>
            <person name="Niu Y.-X."/>
            <person name="Yu L.-H."/>
            <person name="Chen D.-F."/>
            <person name="Zhang G.-Q."/>
        </authorList>
    </citation>
    <scope>NUCLEOTIDE SEQUENCE</scope>
    <source>
        <tissue evidence="1">Leaf</tissue>
    </source>
</reference>
<protein>
    <submittedName>
        <fullName evidence="1">Uncharacterized protein</fullName>
    </submittedName>
</protein>
<keyword evidence="2" id="KW-1185">Reference proteome</keyword>
<dbReference type="AlphaFoldDB" id="A0A8T3BAU2"/>
<comment type="caution">
    <text evidence="1">The sequence shown here is derived from an EMBL/GenBank/DDBJ whole genome shotgun (WGS) entry which is preliminary data.</text>
</comment>
<proteinExistence type="predicted"/>
<sequence length="189" mass="19583">MGDAPSVLEALGSVVANTEVVLAALPSVESPGCTLADGDSPAPLVGVDVLPGNQVGFSPTDILVPGIGDVVGSCPVLVHLEPAPSLLPSIDGGLVNVDSLVCVLEDCVRVQNVVEPVESIEMGGRVENSVVQGMLIKSHNLVNVPVNVMALQALMHQVNVNSGVDVRSHDDLLHFSSKDESDYDSLSEF</sequence>
<evidence type="ECO:0000313" key="1">
    <source>
        <dbReference type="EMBL" id="KAI0507702.1"/>
    </source>
</evidence>